<evidence type="ECO:0000313" key="20">
    <source>
        <dbReference type="Proteomes" id="UP000238288"/>
    </source>
</evidence>
<dbReference type="GO" id="GO:0000272">
    <property type="term" value="P:polysaccharide catabolic process"/>
    <property type="evidence" value="ECO:0007669"/>
    <property type="project" value="UniProtKB-KW"/>
</dbReference>
<dbReference type="InterPro" id="IPR057421">
    <property type="entry name" value="CGLA_M"/>
</dbReference>
<comment type="catalytic activity">
    <reaction evidence="10">
        <text>Endohydrolysis of (1-&gt;4)-beta-linkages in the backbone of lambda-carrageenan, resulting in the tetrasaccharide alpha-D-Galp2,6S2-(1-&gt;3)-beta-D-Galp2S-(1-&gt;4)-alpha-D-Galp2,6S2-(1-&gt;3)-D-Galp2S.</text>
        <dbReference type="EC" id="3.2.1.162"/>
    </reaction>
</comment>
<keyword evidence="8" id="KW-0961">Cell wall biogenesis/degradation</keyword>
<evidence type="ECO:0000256" key="12">
    <source>
        <dbReference type="ARBA" id="ARBA00066944"/>
    </source>
</evidence>
<dbReference type="Proteomes" id="UP000615003">
    <property type="component" value="Unassembled WGS sequence"/>
</dbReference>
<evidence type="ECO:0000256" key="1">
    <source>
        <dbReference type="ARBA" id="ARBA00004613"/>
    </source>
</evidence>
<proteinExistence type="predicted"/>
<evidence type="ECO:0000256" key="13">
    <source>
        <dbReference type="ARBA" id="ARBA00070457"/>
    </source>
</evidence>
<dbReference type="EC" id="3.2.1.162" evidence="12"/>
<feature type="signal peptide" evidence="14">
    <location>
        <begin position="1"/>
        <end position="25"/>
    </location>
</feature>
<dbReference type="Pfam" id="PF25292">
    <property type="entry name" value="Beta-prop_CGLA"/>
    <property type="match status" value="1"/>
</dbReference>
<feature type="domain" description="Lambda-carrageenase C-terminal" evidence="16">
    <location>
        <begin position="851"/>
        <end position="929"/>
    </location>
</feature>
<evidence type="ECO:0000256" key="4">
    <source>
        <dbReference type="ARBA" id="ARBA00022729"/>
    </source>
</evidence>
<dbReference type="Pfam" id="PF25290">
    <property type="entry name" value="CGLA_M"/>
    <property type="match status" value="1"/>
</dbReference>
<gene>
    <name evidence="19" type="primary">cglA</name>
    <name evidence="19" type="ORF">PCAR9_P0052</name>
    <name evidence="18" type="ORF">PCARR_a3536</name>
</gene>
<evidence type="ECO:0000259" key="17">
    <source>
        <dbReference type="Pfam" id="PF25292"/>
    </source>
</evidence>
<dbReference type="GeneID" id="93665940"/>
<keyword evidence="9" id="KW-0624">Polysaccharide degradation</keyword>
<dbReference type="GO" id="GO:0005576">
    <property type="term" value="C:extracellular region"/>
    <property type="evidence" value="ECO:0007669"/>
    <property type="project" value="UniProtKB-SubCell"/>
</dbReference>
<evidence type="ECO:0000313" key="21">
    <source>
        <dbReference type="Proteomes" id="UP000615003"/>
    </source>
</evidence>
<dbReference type="SMR" id="A0A2K4XFZ1"/>
<comment type="function">
    <text evidence="11">Hydrolyzes lambda-carrageenan with inversion of anomeric configuration. Does not hydrolyze iota- and kappa-carrageenans, agarose or porphyran.</text>
</comment>
<evidence type="ECO:0000259" key="16">
    <source>
        <dbReference type="Pfam" id="PF25291"/>
    </source>
</evidence>
<dbReference type="InterPro" id="IPR057420">
    <property type="entry name" value="Beta-prop_CGLA"/>
</dbReference>
<keyword evidence="5 19" id="KW-0378">Hydrolase</keyword>
<evidence type="ECO:0000256" key="10">
    <source>
        <dbReference type="ARBA" id="ARBA00050732"/>
    </source>
</evidence>
<reference evidence="19 20" key="2">
    <citation type="submission" date="2017-11" db="EMBL/GenBank/DDBJ databases">
        <authorList>
            <person name="Han C.G."/>
        </authorList>
    </citation>
    <scope>NUCLEOTIDE SEQUENCE [LARGE SCALE GENOMIC DNA]</scope>
    <source>
        <strain evidence="20">ATCC 43555</strain>
        <strain evidence="19">ATCC43555</strain>
        <plasmid evidence="20">Plasmid pcar9p</plasmid>
    </source>
</reference>
<keyword evidence="21" id="KW-1185">Reference proteome</keyword>
<keyword evidence="4 14" id="KW-0732">Signal</keyword>
<dbReference type="Gene3D" id="2.130.10.10">
    <property type="entry name" value="YVTN repeat-like/Quinoprotein amine dehydrogenase"/>
    <property type="match status" value="1"/>
</dbReference>
<evidence type="ECO:0000256" key="6">
    <source>
        <dbReference type="ARBA" id="ARBA00023277"/>
    </source>
</evidence>
<dbReference type="PROSITE" id="PS51257">
    <property type="entry name" value="PROKAR_LIPOPROTEIN"/>
    <property type="match status" value="1"/>
</dbReference>
<evidence type="ECO:0000256" key="11">
    <source>
        <dbReference type="ARBA" id="ARBA00057075"/>
    </source>
</evidence>
<dbReference type="InterPro" id="IPR011047">
    <property type="entry name" value="Quinoprotein_ADH-like_sf"/>
</dbReference>
<comment type="subunit">
    <text evidence="2">Monomer.</text>
</comment>
<keyword evidence="6" id="KW-0119">Carbohydrate metabolism</keyword>
<comment type="subcellular location">
    <subcellularLocation>
        <location evidence="1">Secreted</location>
    </subcellularLocation>
</comment>
<evidence type="ECO:0000256" key="8">
    <source>
        <dbReference type="ARBA" id="ARBA00023316"/>
    </source>
</evidence>
<keyword evidence="3" id="KW-0964">Secreted</keyword>
<dbReference type="SUPFAM" id="SSF50998">
    <property type="entry name" value="Quinoprotein alcohol dehydrogenase-like"/>
    <property type="match status" value="1"/>
</dbReference>
<dbReference type="EMBL" id="AQGW01000016">
    <property type="protein sequence ID" value="MBE0381726.1"/>
    <property type="molecule type" value="Genomic_DNA"/>
</dbReference>
<feature type="chain" id="PRO_5014429164" description="Lambda-carrageenase" evidence="14">
    <location>
        <begin position="26"/>
        <end position="942"/>
    </location>
</feature>
<dbReference type="GO" id="GO:0033957">
    <property type="term" value="F:lambda-carrageenase activity"/>
    <property type="evidence" value="ECO:0007669"/>
    <property type="project" value="UniProtKB-EC"/>
</dbReference>
<dbReference type="AlphaFoldDB" id="A0A2K4XFZ1"/>
<dbReference type="GO" id="GO:0071555">
    <property type="term" value="P:cell wall organization"/>
    <property type="evidence" value="ECO:0007669"/>
    <property type="project" value="UniProtKB-KW"/>
</dbReference>
<protein>
    <recommendedName>
        <fullName evidence="13">Lambda-carrageenase</fullName>
        <ecNumber evidence="12">3.2.1.162</ecNumber>
    </recommendedName>
</protein>
<evidence type="ECO:0000259" key="15">
    <source>
        <dbReference type="Pfam" id="PF25290"/>
    </source>
</evidence>
<sequence>MKIKILSAMVASSLLIGCVIPTVKASQSAIKSIETNRTITKVRTGMLSGGSSIITTSYEGTVAAYKFNGEKLWENELSGFMNHDIWVQDINGDGLVEIFAANADGNVYCINSDGSLKWTFGLNEVPMNSVTVISDADKKYVVAGGYDKNLYYISTNGELLKTIESGTYSEEGVFGDGVKPEARTHTVNFVRPVKSSDGTEKLVVLGTNNSLQSSGRFYIFEPFADLPSEKSRISIKKGIGDLRTVDFDNDGNDELTLGNSAQIGDAAISVMNLDDLSQKKSQINDIARRIDRFGYRVAQTEVVMNEGTPTYLTLFGSRILLTPESFDVNDSEILANKYSYYDMWKDKSSNKLVLASAQSGGSQVHIIDTSNPSWKSAYEELEPQGKLAAIQENTRAIERQLSNFQKPTRERAPLPVYFISESRNEIPTTIERSEFLYDSPVFLNYSTLPNVENWDRSEVLADNPKYRDKRDRRKNYTLSSEEMFNKLSAGYDNSDGISQWAGHGNDPYMISLATMKRIISSGDGKKTVNIYPEIEGHGDAFNKVLSDHFYPLAEFSSENNANLFMRNKHTFWQSTIYAPEWSELRSGRLADAFVPAMEETTDKSMEMSVAGRMGLWAAGSVDNWGERYARDNPSFDRLRQHSHQMVPNHALRQIIYKIASGARYINNFGFNQEYMSLAWELIGKGALYVPKREELLSLSPVHISMKEPDPIYRETSNNVKWTTFYDEEKDSIPYVFSRLNGTWPGAKTLPWDYSNYAADTKERRLDFIPKFPKGLVLITPVQQGKFKDEGTVRGTLADNMHPIYKDIMKEYITDGKNYYNPNGEQVMAADSVRYRQIKNKIEEKSNLLPMTVSGEAAWVVAQSAEKHLRLTLVDSGYLNPSNKVAKVKFNSVTPVAIVDVLSGETFSPDSNGVVEIPVLAGAFRFIDVKITEDLRNMQSSTL</sequence>
<evidence type="ECO:0000313" key="19">
    <source>
        <dbReference type="EMBL" id="SOU43246.1"/>
    </source>
</evidence>
<evidence type="ECO:0000256" key="14">
    <source>
        <dbReference type="SAM" id="SignalP"/>
    </source>
</evidence>
<geneLocation type="plasmid" evidence="20">
    <name>pcar9p</name>
</geneLocation>
<feature type="domain" description="Lambda-carrageenase middle" evidence="15">
    <location>
        <begin position="453"/>
        <end position="823"/>
    </location>
</feature>
<dbReference type="Proteomes" id="UP000238288">
    <property type="component" value="Plasmid PCAR9p"/>
</dbReference>
<evidence type="ECO:0000256" key="9">
    <source>
        <dbReference type="ARBA" id="ARBA00023326"/>
    </source>
</evidence>
<dbReference type="InterPro" id="IPR057422">
    <property type="entry name" value="CGLA_C"/>
</dbReference>
<reference evidence="18 21" key="1">
    <citation type="submission" date="2015-06" db="EMBL/GenBank/DDBJ databases">
        <title>Genome sequence of Pseudoalteromonas carrageenovora.</title>
        <authorList>
            <person name="Xie B.-B."/>
            <person name="Rong J.-C."/>
            <person name="Qin Q.-L."/>
            <person name="Zhang Y.-Z."/>
        </authorList>
    </citation>
    <scope>NUCLEOTIDE SEQUENCE [LARGE SCALE GENOMIC DNA]</scope>
    <source>
        <strain evidence="18 21">IAM 12662</strain>
    </source>
</reference>
<keyword evidence="7 19" id="KW-0326">Glycosidase</keyword>
<feature type="domain" description="Lambda-carrageenase beta-propeller" evidence="17">
    <location>
        <begin position="53"/>
        <end position="367"/>
    </location>
</feature>
<keyword evidence="19" id="KW-0614">Plasmid</keyword>
<dbReference type="RefSeq" id="WP_104644226.1">
    <property type="nucleotide sequence ID" value="NZ_AQGW01000016.1"/>
</dbReference>
<dbReference type="EMBL" id="LT965930">
    <property type="protein sequence ID" value="SOU43246.1"/>
    <property type="molecule type" value="Genomic_DNA"/>
</dbReference>
<geneLocation type="plasmid" evidence="19">
    <name>PCAR9p</name>
</geneLocation>
<name>A0A2K4XFZ1_PSEVC</name>
<dbReference type="Pfam" id="PF25291">
    <property type="entry name" value="CGLA_C"/>
    <property type="match status" value="1"/>
</dbReference>
<evidence type="ECO:0000256" key="7">
    <source>
        <dbReference type="ARBA" id="ARBA00023295"/>
    </source>
</evidence>
<dbReference type="InterPro" id="IPR015943">
    <property type="entry name" value="WD40/YVTN_repeat-like_dom_sf"/>
</dbReference>
<dbReference type="OrthoDB" id="9805121at2"/>
<organism evidence="19 20">
    <name type="scientific">Pseudoalteromonas carrageenovora IAM 12662</name>
    <dbReference type="NCBI Taxonomy" id="1314868"/>
    <lineage>
        <taxon>Bacteria</taxon>
        <taxon>Pseudomonadati</taxon>
        <taxon>Pseudomonadota</taxon>
        <taxon>Gammaproteobacteria</taxon>
        <taxon>Alteromonadales</taxon>
        <taxon>Pseudoalteromonadaceae</taxon>
        <taxon>Pseudoalteromonas</taxon>
    </lineage>
</organism>
<evidence type="ECO:0000256" key="2">
    <source>
        <dbReference type="ARBA" id="ARBA00011245"/>
    </source>
</evidence>
<dbReference type="FunFam" id="2.130.10.10:FF:002292">
    <property type="entry name" value="Lambda-carrageenase"/>
    <property type="match status" value="1"/>
</dbReference>
<evidence type="ECO:0000256" key="5">
    <source>
        <dbReference type="ARBA" id="ARBA00022801"/>
    </source>
</evidence>
<accession>A0A2K4XFZ1</accession>
<evidence type="ECO:0000313" key="18">
    <source>
        <dbReference type="EMBL" id="MBE0381726.1"/>
    </source>
</evidence>
<evidence type="ECO:0000256" key="3">
    <source>
        <dbReference type="ARBA" id="ARBA00022525"/>
    </source>
</evidence>